<dbReference type="InterPro" id="IPR027417">
    <property type="entry name" value="P-loop_NTPase"/>
</dbReference>
<dbReference type="Pfam" id="PF01695">
    <property type="entry name" value="IstB_IS21"/>
    <property type="match status" value="1"/>
</dbReference>
<name>A0A5K7ZH80_9BACT</name>
<dbReference type="AlphaFoldDB" id="A0A5K7ZH80"/>
<evidence type="ECO:0000259" key="1">
    <source>
        <dbReference type="Pfam" id="PF01695"/>
    </source>
</evidence>
<accession>A0A5K7ZH80</accession>
<dbReference type="GO" id="GO:0005524">
    <property type="term" value="F:ATP binding"/>
    <property type="evidence" value="ECO:0007669"/>
    <property type="project" value="InterPro"/>
</dbReference>
<dbReference type="Gene3D" id="3.40.50.300">
    <property type="entry name" value="P-loop containing nucleotide triphosphate hydrolases"/>
    <property type="match status" value="1"/>
</dbReference>
<dbReference type="InterPro" id="IPR002611">
    <property type="entry name" value="IstB_ATP-bd"/>
</dbReference>
<reference evidence="2 3" key="1">
    <citation type="submission" date="2019-11" db="EMBL/GenBank/DDBJ databases">
        <title>Comparative genomics of hydrocarbon-degrading Desulfosarcina strains.</title>
        <authorList>
            <person name="Watanabe M."/>
            <person name="Kojima H."/>
            <person name="Fukui M."/>
        </authorList>
    </citation>
    <scope>NUCLEOTIDE SEQUENCE [LARGE SCALE GENOMIC DNA]</scope>
    <source>
        <strain evidence="2 3">28bB2T</strain>
    </source>
</reference>
<protein>
    <recommendedName>
        <fullName evidence="1">IstB-like ATP-binding domain-containing protein</fullName>
    </recommendedName>
</protein>
<dbReference type="EMBL" id="AP021876">
    <property type="protein sequence ID" value="BBO81462.1"/>
    <property type="molecule type" value="Genomic_DNA"/>
</dbReference>
<gene>
    <name evidence="2" type="ORF">DSCO28_20280</name>
</gene>
<evidence type="ECO:0000313" key="3">
    <source>
        <dbReference type="Proteomes" id="UP000425960"/>
    </source>
</evidence>
<dbReference type="Proteomes" id="UP000425960">
    <property type="component" value="Chromosome"/>
</dbReference>
<dbReference type="SUPFAM" id="SSF52540">
    <property type="entry name" value="P-loop containing nucleoside triphosphate hydrolases"/>
    <property type="match status" value="1"/>
</dbReference>
<dbReference type="KEGG" id="dov:DSCO28_20280"/>
<sequence>MLLACQHLYRCRYVTASFMLRDLWSGLADDSLEDKLKAYVRPDILLIDEIGFDRLEQESTSNASLFFKVIEGRYGKSSTILTTNVDFTAMGKYLEDPVVTAAIVDRMVHHAVIISIDGPSLRMHESKRLNRTSHKKETASKSK</sequence>
<feature type="domain" description="IstB-like ATP-binding" evidence="1">
    <location>
        <begin position="4"/>
        <end position="127"/>
    </location>
</feature>
<organism evidence="2 3">
    <name type="scientific">Desulfosarcina ovata subsp. sediminis</name>
    <dbReference type="NCBI Taxonomy" id="885957"/>
    <lineage>
        <taxon>Bacteria</taxon>
        <taxon>Pseudomonadati</taxon>
        <taxon>Thermodesulfobacteriota</taxon>
        <taxon>Desulfobacteria</taxon>
        <taxon>Desulfobacterales</taxon>
        <taxon>Desulfosarcinaceae</taxon>
        <taxon>Desulfosarcina</taxon>
    </lineage>
</organism>
<evidence type="ECO:0000313" key="2">
    <source>
        <dbReference type="EMBL" id="BBO81462.1"/>
    </source>
</evidence>
<proteinExistence type="predicted"/>